<comment type="similarity">
    <text evidence="1">Belongs to the iron/ascorbate-dependent oxidoreductase family.</text>
</comment>
<proteinExistence type="inferred from homology"/>
<keyword evidence="4" id="KW-1185">Reference proteome</keyword>
<dbReference type="InterPro" id="IPR005123">
    <property type="entry name" value="Oxoglu/Fe-dep_dioxygenase_dom"/>
</dbReference>
<dbReference type="InterPro" id="IPR018655">
    <property type="entry name" value="DUF2086"/>
</dbReference>
<dbReference type="Proteomes" id="UP001431217">
    <property type="component" value="Unassembled WGS sequence"/>
</dbReference>
<reference evidence="3 4" key="1">
    <citation type="submission" date="2022-05" db="EMBL/GenBank/DDBJ databases">
        <title>Luteimonas sp. SX5, whole genome shotgun sequencing project.</title>
        <authorList>
            <person name="Zhao G."/>
            <person name="Shen L."/>
        </authorList>
    </citation>
    <scope>NUCLEOTIDE SEQUENCE [LARGE SCALE GENOMIC DNA]</scope>
    <source>
        <strain evidence="3 4">SX5</strain>
    </source>
</reference>
<dbReference type="Pfam" id="PF09859">
    <property type="entry name" value="Oxygenase-NA"/>
    <property type="match status" value="1"/>
</dbReference>
<evidence type="ECO:0000259" key="2">
    <source>
        <dbReference type="PROSITE" id="PS51471"/>
    </source>
</evidence>
<sequence length="247" mass="27857">MNANAVVTPGARRDIAARVRGMDWDRVGTDLDAQGNALLPQLLTPEECTALAGLYGQDERFRSRVVMARHGFGRGEYRYFAYPLPESIAALRTRLYPLLAPIANRWNRTMGIDARYPDRHDEFIARCHDAGQTRPTPLLLQYGMDDYNCLHQDLYGEHVFPLQVAILLSQPGEDFSGGEFVLTEQRPRMQSRVDVVPLRRGDGVVFAVHQRPVRGARGAYRVNMRHGVSRVRAGHRHTLGVIFHDAA</sequence>
<evidence type="ECO:0000313" key="3">
    <source>
        <dbReference type="EMBL" id="MCL1635014.1"/>
    </source>
</evidence>
<protein>
    <submittedName>
        <fullName evidence="3">2OG-Fe(II) oxygenase</fullName>
    </submittedName>
</protein>
<keyword evidence="1" id="KW-0560">Oxidoreductase</keyword>
<gene>
    <name evidence="3" type="ORF">M2650_10275</name>
</gene>
<feature type="domain" description="Fe2OG dioxygenase" evidence="2">
    <location>
        <begin position="133"/>
        <end position="246"/>
    </location>
</feature>
<dbReference type="RefSeq" id="WP_249473908.1">
    <property type="nucleotide sequence ID" value="NZ_JAMBEP010000001.1"/>
</dbReference>
<dbReference type="EMBL" id="JAMBEP010000001">
    <property type="protein sequence ID" value="MCL1635014.1"/>
    <property type="molecule type" value="Genomic_DNA"/>
</dbReference>
<comment type="caution">
    <text evidence="3">The sequence shown here is derived from an EMBL/GenBank/DDBJ whole genome shotgun (WGS) entry which is preliminary data.</text>
</comment>
<keyword evidence="1" id="KW-0479">Metal-binding</keyword>
<name>A0ABT0MLC2_9GAMM</name>
<evidence type="ECO:0000256" key="1">
    <source>
        <dbReference type="RuleBase" id="RU003682"/>
    </source>
</evidence>
<evidence type="ECO:0000313" key="4">
    <source>
        <dbReference type="Proteomes" id="UP001431217"/>
    </source>
</evidence>
<accession>A0ABT0MLC2</accession>
<organism evidence="3 4">
    <name type="scientific">Luteimonas galliterrae</name>
    <dbReference type="NCBI Taxonomy" id="2940486"/>
    <lineage>
        <taxon>Bacteria</taxon>
        <taxon>Pseudomonadati</taxon>
        <taxon>Pseudomonadota</taxon>
        <taxon>Gammaproteobacteria</taxon>
        <taxon>Lysobacterales</taxon>
        <taxon>Lysobacteraceae</taxon>
        <taxon>Luteimonas</taxon>
    </lineage>
</organism>
<keyword evidence="1" id="KW-0408">Iron</keyword>
<dbReference type="Gene3D" id="2.60.120.620">
    <property type="entry name" value="q2cbj1_9rhob like domain"/>
    <property type="match status" value="1"/>
</dbReference>
<dbReference type="PROSITE" id="PS51471">
    <property type="entry name" value="FE2OG_OXY"/>
    <property type="match status" value="1"/>
</dbReference>